<dbReference type="RefSeq" id="XP_068358687.1">
    <property type="nucleotide sequence ID" value="XM_068505108.1"/>
</dbReference>
<dbReference type="InterPro" id="IPR051330">
    <property type="entry name" value="Phosphatase_reg/MetRdx"/>
</dbReference>
<evidence type="ECO:0000256" key="1">
    <source>
        <dbReference type="ARBA" id="ARBA00038454"/>
    </source>
</evidence>
<feature type="domain" description="GAF" evidence="2">
    <location>
        <begin position="61"/>
        <end position="167"/>
    </location>
</feature>
<dbReference type="VEuPathDB" id="TrichDB:TRFO_26698"/>
<reference evidence="3" key="1">
    <citation type="submission" date="2016-10" db="EMBL/GenBank/DDBJ databases">
        <authorList>
            <person name="Benchimol M."/>
            <person name="Almeida L.G."/>
            <person name="Vasconcelos A.T."/>
            <person name="Perreira-Neves A."/>
            <person name="Rosa I.A."/>
            <person name="Tasca T."/>
            <person name="Bogo M.R."/>
            <person name="de Souza W."/>
        </authorList>
    </citation>
    <scope>NUCLEOTIDE SEQUENCE [LARGE SCALE GENOMIC DNA]</scope>
    <source>
        <strain evidence="3">K</strain>
    </source>
</reference>
<dbReference type="PANTHER" id="PTHR21021:SF15">
    <property type="entry name" value="FREE METHIONINE-R-SULFOXIDE REDUCTASE"/>
    <property type="match status" value="1"/>
</dbReference>
<sequence>MSDDEHHSFDPFQLTGDRSTDDAELLKSLQAYCEPSNGSLRILYCSLSNVAALLGWYLKDVNWVGFYLTEGDELILSPFHGLPACTRIKIGKGVCGASFKDKKQYNVKDVHEFPGHIACDSASNSELVTPIIKNGEVVGVLDIDSPKFSRFDEKDDELCQKIAQIIADTCF</sequence>
<evidence type="ECO:0000313" key="3">
    <source>
        <dbReference type="EMBL" id="OHT05551.1"/>
    </source>
</evidence>
<dbReference type="AlphaFoldDB" id="A0A1J4K2D1"/>
<dbReference type="PROSITE" id="PS01320">
    <property type="entry name" value="UPF0067"/>
    <property type="match status" value="1"/>
</dbReference>
<dbReference type="InterPro" id="IPR000614">
    <property type="entry name" value="FRMsr_CS"/>
</dbReference>
<organism evidence="3 4">
    <name type="scientific">Tritrichomonas foetus</name>
    <dbReference type="NCBI Taxonomy" id="1144522"/>
    <lineage>
        <taxon>Eukaryota</taxon>
        <taxon>Metamonada</taxon>
        <taxon>Parabasalia</taxon>
        <taxon>Tritrichomonadida</taxon>
        <taxon>Tritrichomonadidae</taxon>
        <taxon>Tritrichomonas</taxon>
    </lineage>
</organism>
<gene>
    <name evidence="3" type="primary">msrC</name>
    <name evidence="3" type="ORF">TRFO_26698</name>
</gene>
<dbReference type="OrthoDB" id="15735at2759"/>
<evidence type="ECO:0000259" key="2">
    <source>
        <dbReference type="Pfam" id="PF01590"/>
    </source>
</evidence>
<dbReference type="EMBL" id="MLAK01000754">
    <property type="protein sequence ID" value="OHT05551.1"/>
    <property type="molecule type" value="Genomic_DNA"/>
</dbReference>
<dbReference type="GO" id="GO:0005829">
    <property type="term" value="C:cytosol"/>
    <property type="evidence" value="ECO:0007669"/>
    <property type="project" value="TreeGrafter"/>
</dbReference>
<dbReference type="Proteomes" id="UP000179807">
    <property type="component" value="Unassembled WGS sequence"/>
</dbReference>
<accession>A0A1J4K2D1</accession>
<dbReference type="InterPro" id="IPR029016">
    <property type="entry name" value="GAF-like_dom_sf"/>
</dbReference>
<dbReference type="GeneID" id="94839812"/>
<dbReference type="FunFam" id="3.30.450.40:FF:000008">
    <property type="entry name" value="GAF domain-containing proteins"/>
    <property type="match status" value="1"/>
</dbReference>
<keyword evidence="4" id="KW-1185">Reference proteome</keyword>
<comment type="similarity">
    <text evidence="1">Belongs to the free Met sulfoxide reductase family.</text>
</comment>
<dbReference type="InterPro" id="IPR003018">
    <property type="entry name" value="GAF"/>
</dbReference>
<proteinExistence type="inferred from homology"/>
<dbReference type="GO" id="GO:0033745">
    <property type="term" value="F:L-methionine-(R)-S-oxide reductase activity"/>
    <property type="evidence" value="ECO:0007669"/>
    <property type="project" value="TreeGrafter"/>
</dbReference>
<evidence type="ECO:0000313" key="4">
    <source>
        <dbReference type="Proteomes" id="UP000179807"/>
    </source>
</evidence>
<comment type="caution">
    <text evidence="3">The sequence shown here is derived from an EMBL/GenBank/DDBJ whole genome shotgun (WGS) entry which is preliminary data.</text>
</comment>
<dbReference type="SUPFAM" id="SSF55781">
    <property type="entry name" value="GAF domain-like"/>
    <property type="match status" value="1"/>
</dbReference>
<dbReference type="Gene3D" id="3.30.450.40">
    <property type="match status" value="1"/>
</dbReference>
<dbReference type="PANTHER" id="PTHR21021">
    <property type="entry name" value="GAF/PUTATIVE CYTOSKELETAL PROTEIN"/>
    <property type="match status" value="1"/>
</dbReference>
<name>A0A1J4K2D1_9EUKA</name>
<protein>
    <submittedName>
        <fullName evidence="3">Free methionine-R-sulfoxide reductase</fullName>
    </submittedName>
</protein>
<dbReference type="Pfam" id="PF01590">
    <property type="entry name" value="GAF"/>
    <property type="match status" value="1"/>
</dbReference>